<evidence type="ECO:0000313" key="1">
    <source>
        <dbReference type="EMBL" id="CAG2062228.1"/>
    </source>
</evidence>
<organism evidence="1 2">
    <name type="scientific">Timema podura</name>
    <name type="common">Walking stick</name>
    <dbReference type="NCBI Taxonomy" id="61482"/>
    <lineage>
        <taxon>Eukaryota</taxon>
        <taxon>Metazoa</taxon>
        <taxon>Ecdysozoa</taxon>
        <taxon>Arthropoda</taxon>
        <taxon>Hexapoda</taxon>
        <taxon>Insecta</taxon>
        <taxon>Pterygota</taxon>
        <taxon>Neoptera</taxon>
        <taxon>Polyneoptera</taxon>
        <taxon>Phasmatodea</taxon>
        <taxon>Timematodea</taxon>
        <taxon>Timematoidea</taxon>
        <taxon>Timematidae</taxon>
        <taxon>Timema</taxon>
    </lineage>
</organism>
<gene>
    <name evidence="1" type="ORF">TPAB3V08_LOCUS9180</name>
</gene>
<keyword evidence="2" id="KW-1185">Reference proteome</keyword>
<protein>
    <submittedName>
        <fullName evidence="1">Uncharacterized protein</fullName>
    </submittedName>
</protein>
<sequence length="67" mass="7942">MVYVINFVTNPVGWKIHGKTFKICFTWKVHHNHFLGWDCFEGQSFLNTYILSHSTSQRCIEIIVIKQ</sequence>
<comment type="caution">
    <text evidence="1">The sequence shown here is derived from an EMBL/GenBank/DDBJ whole genome shotgun (WGS) entry which is preliminary data.</text>
</comment>
<proteinExistence type="predicted"/>
<dbReference type="EMBL" id="CAJPIN010019221">
    <property type="protein sequence ID" value="CAG2062228.1"/>
    <property type="molecule type" value="Genomic_DNA"/>
</dbReference>
<reference evidence="1" key="1">
    <citation type="submission" date="2021-03" db="EMBL/GenBank/DDBJ databases">
        <authorList>
            <person name="Tran Van P."/>
        </authorList>
    </citation>
    <scope>NUCLEOTIDE SEQUENCE</scope>
</reference>
<accession>A0ABN7P2W2</accession>
<dbReference type="Proteomes" id="UP001153148">
    <property type="component" value="Unassembled WGS sequence"/>
</dbReference>
<evidence type="ECO:0000313" key="2">
    <source>
        <dbReference type="Proteomes" id="UP001153148"/>
    </source>
</evidence>
<name>A0ABN7P2W2_TIMPD</name>